<dbReference type="Gene3D" id="3.10.10.10">
    <property type="entry name" value="HIV Type 1 Reverse Transcriptase, subunit A, domain 1"/>
    <property type="match status" value="1"/>
</dbReference>
<dbReference type="Proteomes" id="UP000235145">
    <property type="component" value="Unassembled WGS sequence"/>
</dbReference>
<dbReference type="AlphaFoldDB" id="A0A9R1UYU2"/>
<accession>A0A9R1UYU2</accession>
<evidence type="ECO:0000313" key="1">
    <source>
        <dbReference type="EMBL" id="KAJ0195206.1"/>
    </source>
</evidence>
<dbReference type="InterPro" id="IPR053134">
    <property type="entry name" value="RNA-dir_DNA_polymerase"/>
</dbReference>
<sequence length="267" mass="30076">MIKPGTKEIKQKKRVQGGDQNKAINLEVAKLTNAKILREAIFPTWIANPVMVRKHEGSWRMCIDYSDLNKACPKDCYPLPEIDQKVESLLKNAGATYQRLVDSLFTNQIGRNIEARMKLNPAKCTFRIEEGQFLGYYVTKDGIQPSATKVTELEETPSPCTMRDAEGLNGKLTTLSRFISLLTEKAMPLFNTLKGCIEKNNFRWTTESEEALQRIKKVIHTLPNLASPIPGEVMQVYLSTSRDAISSALAVDREGHQLPVYFVSRAL</sequence>
<evidence type="ECO:0000313" key="2">
    <source>
        <dbReference type="Proteomes" id="UP000235145"/>
    </source>
</evidence>
<dbReference type="SUPFAM" id="SSF56672">
    <property type="entry name" value="DNA/RNA polymerases"/>
    <property type="match status" value="1"/>
</dbReference>
<gene>
    <name evidence="1" type="ORF">LSAT_V11C700371320</name>
</gene>
<keyword evidence="2" id="KW-1185">Reference proteome</keyword>
<proteinExistence type="predicted"/>
<reference evidence="1 2" key="1">
    <citation type="journal article" date="2017" name="Nat. Commun.">
        <title>Genome assembly with in vitro proximity ligation data and whole-genome triplication in lettuce.</title>
        <authorList>
            <person name="Reyes-Chin-Wo S."/>
            <person name="Wang Z."/>
            <person name="Yang X."/>
            <person name="Kozik A."/>
            <person name="Arikit S."/>
            <person name="Song C."/>
            <person name="Xia L."/>
            <person name="Froenicke L."/>
            <person name="Lavelle D.O."/>
            <person name="Truco M.J."/>
            <person name="Xia R."/>
            <person name="Zhu S."/>
            <person name="Xu C."/>
            <person name="Xu H."/>
            <person name="Xu X."/>
            <person name="Cox K."/>
            <person name="Korf I."/>
            <person name="Meyers B.C."/>
            <person name="Michelmore R.W."/>
        </authorList>
    </citation>
    <scope>NUCLEOTIDE SEQUENCE [LARGE SCALE GENOMIC DNA]</scope>
    <source>
        <strain evidence="2">cv. Salinas</strain>
        <tissue evidence="1">Seedlings</tissue>
    </source>
</reference>
<name>A0A9R1UYU2_LACSA</name>
<comment type="caution">
    <text evidence="1">The sequence shown here is derived from an EMBL/GenBank/DDBJ whole genome shotgun (WGS) entry which is preliminary data.</text>
</comment>
<dbReference type="PANTHER" id="PTHR24559:SF444">
    <property type="entry name" value="REVERSE TRANSCRIPTASE DOMAIN-CONTAINING PROTEIN"/>
    <property type="match status" value="1"/>
</dbReference>
<dbReference type="InterPro" id="IPR043128">
    <property type="entry name" value="Rev_trsase/Diguanyl_cyclase"/>
</dbReference>
<dbReference type="EMBL" id="NBSK02000007">
    <property type="protein sequence ID" value="KAJ0195206.1"/>
    <property type="molecule type" value="Genomic_DNA"/>
</dbReference>
<dbReference type="PANTHER" id="PTHR24559">
    <property type="entry name" value="TRANSPOSON TY3-I GAG-POL POLYPROTEIN"/>
    <property type="match status" value="1"/>
</dbReference>
<organism evidence="1 2">
    <name type="scientific">Lactuca sativa</name>
    <name type="common">Garden lettuce</name>
    <dbReference type="NCBI Taxonomy" id="4236"/>
    <lineage>
        <taxon>Eukaryota</taxon>
        <taxon>Viridiplantae</taxon>
        <taxon>Streptophyta</taxon>
        <taxon>Embryophyta</taxon>
        <taxon>Tracheophyta</taxon>
        <taxon>Spermatophyta</taxon>
        <taxon>Magnoliopsida</taxon>
        <taxon>eudicotyledons</taxon>
        <taxon>Gunneridae</taxon>
        <taxon>Pentapetalae</taxon>
        <taxon>asterids</taxon>
        <taxon>campanulids</taxon>
        <taxon>Asterales</taxon>
        <taxon>Asteraceae</taxon>
        <taxon>Cichorioideae</taxon>
        <taxon>Cichorieae</taxon>
        <taxon>Lactucinae</taxon>
        <taxon>Lactuca</taxon>
    </lineage>
</organism>
<evidence type="ECO:0008006" key="3">
    <source>
        <dbReference type="Google" id="ProtNLM"/>
    </source>
</evidence>
<dbReference type="InterPro" id="IPR043502">
    <property type="entry name" value="DNA/RNA_pol_sf"/>
</dbReference>
<dbReference type="Gene3D" id="3.30.70.270">
    <property type="match status" value="3"/>
</dbReference>
<protein>
    <recommendedName>
        <fullName evidence="3">Reverse transcriptase/retrotransposon-derived protein RNase H-like domain-containing protein</fullName>
    </recommendedName>
</protein>